<keyword evidence="1" id="KW-0732">Signal</keyword>
<protein>
    <submittedName>
        <fullName evidence="3">Secreted protein</fullName>
    </submittedName>
</protein>
<evidence type="ECO:0000313" key="3">
    <source>
        <dbReference type="WBParaSite" id="nRc.2.0.1.t36419-RA"/>
    </source>
</evidence>
<dbReference type="AlphaFoldDB" id="A0A915KEQ4"/>
<organism evidence="2 3">
    <name type="scientific">Romanomermis culicivorax</name>
    <name type="common">Nematode worm</name>
    <dbReference type="NCBI Taxonomy" id="13658"/>
    <lineage>
        <taxon>Eukaryota</taxon>
        <taxon>Metazoa</taxon>
        <taxon>Ecdysozoa</taxon>
        <taxon>Nematoda</taxon>
        <taxon>Enoplea</taxon>
        <taxon>Dorylaimia</taxon>
        <taxon>Mermithida</taxon>
        <taxon>Mermithoidea</taxon>
        <taxon>Mermithidae</taxon>
        <taxon>Romanomermis</taxon>
    </lineage>
</organism>
<feature type="signal peptide" evidence="1">
    <location>
        <begin position="1"/>
        <end position="20"/>
    </location>
</feature>
<accession>A0A915KEQ4</accession>
<reference evidence="3" key="1">
    <citation type="submission" date="2022-11" db="UniProtKB">
        <authorList>
            <consortium name="WormBaseParasite"/>
        </authorList>
    </citation>
    <scope>IDENTIFICATION</scope>
</reference>
<keyword evidence="2" id="KW-1185">Reference proteome</keyword>
<feature type="chain" id="PRO_5037148970" evidence="1">
    <location>
        <begin position="21"/>
        <end position="80"/>
    </location>
</feature>
<dbReference type="WBParaSite" id="nRc.2.0.1.t36419-RA">
    <property type="protein sequence ID" value="nRc.2.0.1.t36419-RA"/>
    <property type="gene ID" value="nRc.2.0.1.g36419"/>
</dbReference>
<name>A0A915KEQ4_ROMCU</name>
<sequence>MVSRAAGVVCALLGWSSVAGSPIALATDIVRTGSKIGLPISVHGGCGSGGSIACGWKETNLASSGTEFWGLRSVEGERSR</sequence>
<dbReference type="Proteomes" id="UP000887565">
    <property type="component" value="Unplaced"/>
</dbReference>
<evidence type="ECO:0000313" key="2">
    <source>
        <dbReference type="Proteomes" id="UP000887565"/>
    </source>
</evidence>
<evidence type="ECO:0000256" key="1">
    <source>
        <dbReference type="SAM" id="SignalP"/>
    </source>
</evidence>
<proteinExistence type="predicted"/>